<protein>
    <submittedName>
        <fullName evidence="1">Uncharacterized protein</fullName>
    </submittedName>
</protein>
<evidence type="ECO:0000313" key="1">
    <source>
        <dbReference type="EMBL" id="EFB13685.1"/>
    </source>
</evidence>
<accession>D2H0Z9</accession>
<dbReference type="AlphaFoldDB" id="D2H0Z9"/>
<proteinExistence type="predicted"/>
<sequence>MCHVIYIPLFATPVDTVDLGYARFTYQRIYSSDIWTEEARNGGGSQKTQDRYAPIGIKNPILSFVELNCVLGIERETFHVEESPRALAKFGA</sequence>
<organism evidence="1">
    <name type="scientific">Ailuropoda melanoleuca</name>
    <name type="common">Giant panda</name>
    <dbReference type="NCBI Taxonomy" id="9646"/>
    <lineage>
        <taxon>Eukaryota</taxon>
        <taxon>Metazoa</taxon>
        <taxon>Chordata</taxon>
        <taxon>Craniata</taxon>
        <taxon>Vertebrata</taxon>
        <taxon>Euteleostomi</taxon>
        <taxon>Mammalia</taxon>
        <taxon>Eutheria</taxon>
        <taxon>Laurasiatheria</taxon>
        <taxon>Carnivora</taxon>
        <taxon>Caniformia</taxon>
        <taxon>Ursidae</taxon>
        <taxon>Ailuropoda</taxon>
    </lineage>
</organism>
<gene>
    <name evidence="1" type="ORF">PANDA_003146</name>
</gene>
<dbReference type="InParanoid" id="D2H0Z9"/>
<reference evidence="1" key="1">
    <citation type="journal article" date="2010" name="Nature">
        <title>The sequence and de novo assembly of the giant panda genome.</title>
        <authorList>
            <person name="Li R."/>
            <person name="Fan W."/>
            <person name="Tian G."/>
            <person name="Zhu H."/>
            <person name="He L."/>
            <person name="Cai J."/>
            <person name="Huang Q."/>
            <person name="Cai Q."/>
            <person name="Li B."/>
            <person name="Bai Y."/>
            <person name="Zhang Z."/>
            <person name="Zhang Y."/>
            <person name="Wang W."/>
            <person name="Li J."/>
            <person name="Wei F."/>
            <person name="Li H."/>
            <person name="Jian M."/>
            <person name="Li J."/>
            <person name="Zhang Z."/>
            <person name="Nielsen R."/>
            <person name="Li D."/>
            <person name="Gu W."/>
            <person name="Yang Z."/>
            <person name="Xuan Z."/>
            <person name="Ryder O.A."/>
            <person name="Leung F.C."/>
            <person name="Zhou Y."/>
            <person name="Cao J."/>
            <person name="Sun X."/>
            <person name="Fu Y."/>
            <person name="Fang X."/>
            <person name="Guo X."/>
            <person name="Wang B."/>
            <person name="Hou R."/>
            <person name="Shen F."/>
            <person name="Mu B."/>
            <person name="Ni P."/>
            <person name="Lin R."/>
            <person name="Qian W."/>
            <person name="Wang G."/>
            <person name="Yu C."/>
            <person name="Nie W."/>
            <person name="Wang J."/>
            <person name="Wu Z."/>
            <person name="Liang H."/>
            <person name="Min J."/>
            <person name="Wu Q."/>
            <person name="Cheng S."/>
            <person name="Ruan J."/>
            <person name="Wang M."/>
            <person name="Shi Z."/>
            <person name="Wen M."/>
            <person name="Liu B."/>
            <person name="Ren X."/>
            <person name="Zheng H."/>
            <person name="Dong D."/>
            <person name="Cook K."/>
            <person name="Shan G."/>
            <person name="Zhang H."/>
            <person name="Kosiol C."/>
            <person name="Xie X."/>
            <person name="Lu Z."/>
            <person name="Zheng H."/>
            <person name="Li Y."/>
            <person name="Steiner C.C."/>
            <person name="Lam T.T."/>
            <person name="Lin S."/>
            <person name="Zhang Q."/>
            <person name="Li G."/>
            <person name="Tian J."/>
            <person name="Gong T."/>
            <person name="Liu H."/>
            <person name="Zhang D."/>
            <person name="Fang L."/>
            <person name="Ye C."/>
            <person name="Zhang J."/>
            <person name="Hu W."/>
            <person name="Xu A."/>
            <person name="Ren Y."/>
            <person name="Zhang G."/>
            <person name="Bruford M.W."/>
            <person name="Li Q."/>
            <person name="Ma L."/>
            <person name="Guo Y."/>
            <person name="An N."/>
            <person name="Hu Y."/>
            <person name="Zheng Y."/>
            <person name="Shi Y."/>
            <person name="Li Z."/>
            <person name="Liu Q."/>
            <person name="Chen Y."/>
            <person name="Zhao J."/>
            <person name="Qu N."/>
            <person name="Zhao S."/>
            <person name="Tian F."/>
            <person name="Wang X."/>
            <person name="Wang H."/>
            <person name="Xu L."/>
            <person name="Liu X."/>
            <person name="Vinar T."/>
            <person name="Wang Y."/>
            <person name="Lam T.W."/>
            <person name="Yiu S.M."/>
            <person name="Liu S."/>
            <person name="Zhang H."/>
            <person name="Li D."/>
            <person name="Huang Y."/>
            <person name="Wang X."/>
            <person name="Yang G."/>
            <person name="Jiang Z."/>
            <person name="Wang J."/>
            <person name="Qin N."/>
            <person name="Li L."/>
            <person name="Li J."/>
            <person name="Bolund L."/>
            <person name="Kristiansen K."/>
            <person name="Wong G.K."/>
            <person name="Olson M."/>
            <person name="Zhang X."/>
            <person name="Li S."/>
            <person name="Yang H."/>
            <person name="Wang J."/>
            <person name="Wang J."/>
        </authorList>
    </citation>
    <scope>NUCLEOTIDE SEQUENCE [LARGE SCALE GENOMIC DNA]</scope>
</reference>
<dbReference type="EMBL" id="GL192419">
    <property type="protein sequence ID" value="EFB13685.1"/>
    <property type="molecule type" value="Genomic_DNA"/>
</dbReference>
<name>D2H0Z9_AILME</name>